<protein>
    <recommendedName>
        <fullName evidence="3">Nuclear transport factor 2 family protein</fullName>
    </recommendedName>
</protein>
<accession>A0ABU2JF65</accession>
<name>A0ABU2JF65_9ACTN</name>
<reference evidence="2" key="1">
    <citation type="submission" date="2023-07" db="EMBL/GenBank/DDBJ databases">
        <title>30 novel species of actinomycetes from the DSMZ collection.</title>
        <authorList>
            <person name="Nouioui I."/>
        </authorList>
    </citation>
    <scope>NUCLEOTIDE SEQUENCE [LARGE SCALE GENOMIC DNA]</scope>
    <source>
        <strain evidence="2">DSM 44399</strain>
    </source>
</reference>
<dbReference type="RefSeq" id="WP_311424782.1">
    <property type="nucleotide sequence ID" value="NZ_JAVREH010000046.1"/>
</dbReference>
<organism evidence="1 2">
    <name type="scientific">Jatrophihabitans lederbergiae</name>
    <dbReference type="NCBI Taxonomy" id="3075547"/>
    <lineage>
        <taxon>Bacteria</taxon>
        <taxon>Bacillati</taxon>
        <taxon>Actinomycetota</taxon>
        <taxon>Actinomycetes</taxon>
        <taxon>Jatrophihabitantales</taxon>
        <taxon>Jatrophihabitantaceae</taxon>
        <taxon>Jatrophihabitans</taxon>
    </lineage>
</organism>
<sequence length="138" mass="15523">MSTNPRYDLSAVLAKLFYGDESDEKLDQTLDRLVSTNFTQRINGQVYNREAYGPHVREMRQMVTGNGELRVIEEVRQGPAIAGRYIFGFDTAGGRVEFESHVFAEIDDEEKVVRLVEVARQISPQDSAEIVTPIQTAG</sequence>
<proteinExistence type="predicted"/>
<dbReference type="EMBL" id="JAVREH010000046">
    <property type="protein sequence ID" value="MDT0263637.1"/>
    <property type="molecule type" value="Genomic_DNA"/>
</dbReference>
<evidence type="ECO:0008006" key="3">
    <source>
        <dbReference type="Google" id="ProtNLM"/>
    </source>
</evidence>
<evidence type="ECO:0000313" key="2">
    <source>
        <dbReference type="Proteomes" id="UP001183176"/>
    </source>
</evidence>
<dbReference type="Proteomes" id="UP001183176">
    <property type="component" value="Unassembled WGS sequence"/>
</dbReference>
<gene>
    <name evidence="1" type="ORF">RM423_19860</name>
</gene>
<keyword evidence="2" id="KW-1185">Reference proteome</keyword>
<evidence type="ECO:0000313" key="1">
    <source>
        <dbReference type="EMBL" id="MDT0263637.1"/>
    </source>
</evidence>
<comment type="caution">
    <text evidence="1">The sequence shown here is derived from an EMBL/GenBank/DDBJ whole genome shotgun (WGS) entry which is preliminary data.</text>
</comment>